<accession>A0A2M4B1V5</accession>
<evidence type="ECO:0000313" key="2">
    <source>
        <dbReference type="EMBL" id="MBW47041.1"/>
    </source>
</evidence>
<name>A0A2M4B1V5_9DIPT</name>
<reference evidence="2" key="1">
    <citation type="submission" date="2018-01" db="EMBL/GenBank/DDBJ databases">
        <title>An insight into the sialome of Amazonian anophelines.</title>
        <authorList>
            <person name="Ribeiro J.M."/>
            <person name="Scarpassa V."/>
            <person name="Calvo E."/>
        </authorList>
    </citation>
    <scope>NUCLEOTIDE SEQUENCE</scope>
    <source>
        <tissue evidence="2">Salivary glands</tissue>
    </source>
</reference>
<organism evidence="2">
    <name type="scientific">Anopheles triannulatus</name>
    <dbReference type="NCBI Taxonomy" id="58253"/>
    <lineage>
        <taxon>Eukaryota</taxon>
        <taxon>Metazoa</taxon>
        <taxon>Ecdysozoa</taxon>
        <taxon>Arthropoda</taxon>
        <taxon>Hexapoda</taxon>
        <taxon>Insecta</taxon>
        <taxon>Pterygota</taxon>
        <taxon>Neoptera</taxon>
        <taxon>Endopterygota</taxon>
        <taxon>Diptera</taxon>
        <taxon>Nematocera</taxon>
        <taxon>Culicoidea</taxon>
        <taxon>Culicidae</taxon>
        <taxon>Anophelinae</taxon>
        <taxon>Anopheles</taxon>
    </lineage>
</organism>
<feature type="signal peptide" evidence="1">
    <location>
        <begin position="1"/>
        <end position="23"/>
    </location>
</feature>
<dbReference type="EMBL" id="GGFK01013720">
    <property type="protein sequence ID" value="MBW47041.1"/>
    <property type="molecule type" value="Transcribed_RNA"/>
</dbReference>
<feature type="chain" id="PRO_5014928130" evidence="1">
    <location>
        <begin position="24"/>
        <end position="133"/>
    </location>
</feature>
<proteinExistence type="predicted"/>
<sequence>MRPRGPHVLFIFYSILLQSRNNAVVLGRRSPEQETFFILSSARISFADKMCPNSSFSLVSLLARVLGCSGRTSSFSMNSITARRPSYGKLCTLVHPIHAYLRHLWRKAYMPRCSRTVLGNMPVRQYGSLQSRD</sequence>
<keyword evidence="1" id="KW-0732">Signal</keyword>
<dbReference type="AlphaFoldDB" id="A0A2M4B1V5"/>
<protein>
    <submittedName>
        <fullName evidence="2">Putative secreted protein</fullName>
    </submittedName>
</protein>
<evidence type="ECO:0000256" key="1">
    <source>
        <dbReference type="SAM" id="SignalP"/>
    </source>
</evidence>